<keyword evidence="5" id="KW-1185">Reference proteome</keyword>
<organism evidence="2 4">
    <name type="scientific">Brevibacillus composti</name>
    <dbReference type="NCBI Taxonomy" id="2796470"/>
    <lineage>
        <taxon>Bacteria</taxon>
        <taxon>Bacillati</taxon>
        <taxon>Bacillota</taxon>
        <taxon>Bacilli</taxon>
        <taxon>Bacillales</taxon>
        <taxon>Paenibacillaceae</taxon>
        <taxon>Brevibacillus</taxon>
    </lineage>
</organism>
<evidence type="ECO:0000313" key="4">
    <source>
        <dbReference type="Proteomes" id="UP000595847"/>
    </source>
</evidence>
<dbReference type="Proteomes" id="UP000595847">
    <property type="component" value="Chromosome"/>
</dbReference>
<dbReference type="AlphaFoldDB" id="A0A7T5JN99"/>
<dbReference type="KEGG" id="bcop:JD108_18830"/>
<proteinExistence type="predicted"/>
<gene>
    <name evidence="2" type="ORF">JD108_18830</name>
    <name evidence="3" type="ORF">KDJ56_18770</name>
</gene>
<evidence type="ECO:0000313" key="3">
    <source>
        <dbReference type="EMBL" id="QUO40976.1"/>
    </source>
</evidence>
<dbReference type="EMBL" id="CP073708">
    <property type="protein sequence ID" value="QUO40976.1"/>
    <property type="molecule type" value="Genomic_DNA"/>
</dbReference>
<dbReference type="GO" id="GO:0050135">
    <property type="term" value="F:NADP+ nucleosidase activity"/>
    <property type="evidence" value="ECO:0007669"/>
    <property type="project" value="InterPro"/>
</dbReference>
<evidence type="ECO:0000313" key="5">
    <source>
        <dbReference type="Proteomes" id="UP000677234"/>
    </source>
</evidence>
<dbReference type="InterPro" id="IPR019302">
    <property type="entry name" value="CAP12/PCTIR_TIR_dom"/>
</dbReference>
<evidence type="ECO:0000259" key="1">
    <source>
        <dbReference type="Pfam" id="PF10137"/>
    </source>
</evidence>
<sequence>MCATDQDQLQLRGEEWVTARDNVLFELGLAIGKLGPNRAFFVKPRVGADRVRAGCGRRSPFSAGSQ</sequence>
<dbReference type="Proteomes" id="UP000677234">
    <property type="component" value="Chromosome"/>
</dbReference>
<accession>A0A7T5JN99</accession>
<feature type="domain" description="CD-NTase-associated protein 12/Pycsar effector protein TIR" evidence="1">
    <location>
        <begin position="3"/>
        <end position="43"/>
    </location>
</feature>
<dbReference type="EMBL" id="CP066308">
    <property type="protein sequence ID" value="QQE73891.1"/>
    <property type="molecule type" value="Genomic_DNA"/>
</dbReference>
<name>A0A7T5JN99_9BACL</name>
<dbReference type="Pfam" id="PF10137">
    <property type="entry name" value="CAP12-PCTIR_TIR"/>
    <property type="match status" value="1"/>
</dbReference>
<protein>
    <submittedName>
        <fullName evidence="2">Nucleotide-binding protein</fullName>
    </submittedName>
</protein>
<reference evidence="2 4" key="1">
    <citation type="submission" date="2020-12" db="EMBL/GenBank/DDBJ databases">
        <title>strain FJAT-54423T represents a novel species of the genus Brevibacillus.</title>
        <authorList>
            <person name="Tang R."/>
        </authorList>
    </citation>
    <scope>NUCLEOTIDE SEQUENCE [LARGE SCALE GENOMIC DNA]</scope>
    <source>
        <strain evidence="2 4">FJAT-54423</strain>
    </source>
</reference>
<evidence type="ECO:0000313" key="2">
    <source>
        <dbReference type="EMBL" id="QQE73891.1"/>
    </source>
</evidence>
<reference evidence="3" key="2">
    <citation type="submission" date="2021-04" db="EMBL/GenBank/DDBJ databases">
        <title>Brevibacillus composti FJAT-54423, complete genome.</title>
        <authorList>
            <person name="Tang R."/>
        </authorList>
    </citation>
    <scope>NUCLEOTIDE SEQUENCE</scope>
    <source>
        <strain evidence="3">FJAT-54424</strain>
    </source>
</reference>